<dbReference type="Gene3D" id="3.90.79.40">
    <property type="entry name" value="EvaA sugar 2,3-dehydratase subunit"/>
    <property type="match status" value="2"/>
</dbReference>
<dbReference type="GO" id="GO:0016829">
    <property type="term" value="F:lyase activity"/>
    <property type="evidence" value="ECO:0007669"/>
    <property type="project" value="InterPro"/>
</dbReference>
<dbReference type="Proteomes" id="UP000199158">
    <property type="component" value="Unassembled WGS sequence"/>
</dbReference>
<evidence type="ECO:0000313" key="3">
    <source>
        <dbReference type="Proteomes" id="UP000199158"/>
    </source>
</evidence>
<feature type="domain" description="dTDP-4-dehydro-6-deoxy-alpha-D-glucopyranose 2,3-dehydratase" evidence="1">
    <location>
        <begin position="21"/>
        <end position="221"/>
    </location>
</feature>
<dbReference type="Pfam" id="PF03559">
    <property type="entry name" value="Hexose_dehydrat"/>
    <property type="match status" value="2"/>
</dbReference>
<accession>A0A1H8EEW7</accession>
<proteinExistence type="predicted"/>
<dbReference type="InterPro" id="IPR038153">
    <property type="entry name" value="EvaA-like_sf"/>
</dbReference>
<name>A0A1H8EEW7_9FIRM</name>
<dbReference type="AlphaFoldDB" id="A0A1H8EEW7"/>
<evidence type="ECO:0000259" key="1">
    <source>
        <dbReference type="Pfam" id="PF03559"/>
    </source>
</evidence>
<evidence type="ECO:0000313" key="2">
    <source>
        <dbReference type="EMBL" id="SEN17920.1"/>
    </source>
</evidence>
<dbReference type="InterPro" id="IPR005212">
    <property type="entry name" value="EvaA-like"/>
</dbReference>
<dbReference type="EMBL" id="FOCG01000007">
    <property type="protein sequence ID" value="SEN17920.1"/>
    <property type="molecule type" value="Genomic_DNA"/>
</dbReference>
<gene>
    <name evidence="2" type="ORF">SAMN05216180_2990</name>
</gene>
<dbReference type="RefSeq" id="WP_092756641.1">
    <property type="nucleotide sequence ID" value="NZ_FOCG01000007.1"/>
</dbReference>
<keyword evidence="3" id="KW-1185">Reference proteome</keyword>
<dbReference type="STRING" id="474960.SAMN05216180_2990"/>
<protein>
    <submittedName>
        <fullName evidence="2">Oxidase EvaA</fullName>
    </submittedName>
</protein>
<organism evidence="2 3">
    <name type="scientific">Hydrogenoanaerobacterium saccharovorans</name>
    <dbReference type="NCBI Taxonomy" id="474960"/>
    <lineage>
        <taxon>Bacteria</taxon>
        <taxon>Bacillati</taxon>
        <taxon>Bacillota</taxon>
        <taxon>Clostridia</taxon>
        <taxon>Eubacteriales</taxon>
        <taxon>Oscillospiraceae</taxon>
        <taxon>Hydrogenoanaerobacterium</taxon>
    </lineage>
</organism>
<reference evidence="2 3" key="1">
    <citation type="submission" date="2016-10" db="EMBL/GenBank/DDBJ databases">
        <authorList>
            <person name="de Groot N.N."/>
        </authorList>
    </citation>
    <scope>NUCLEOTIDE SEQUENCE [LARGE SCALE GENOMIC DNA]</scope>
    <source>
        <strain evidence="2 3">CGMCC 1.5070</strain>
    </source>
</reference>
<feature type="domain" description="dTDP-4-dehydro-6-deoxy-alpha-D-glucopyranose 2,3-dehydratase" evidence="1">
    <location>
        <begin position="259"/>
        <end position="459"/>
    </location>
</feature>
<dbReference type="OrthoDB" id="9814961at2"/>
<sequence length="461" mass="53632">MNNYLMIHSWAFRVGNVNSTENILAWVRELNKKICVDIKKINLSEDLVWSYHEISGEIANNNSTFFKITGFQQWRGNRLFYEQPIIVQNEIGYLGIICKEIDGVLNFLMQAKIEPGNINKIQISPTIQATKSNFMQKHGGKKPPYLDYFINASKYEIIVDQIQSEQSSRFLKKRNRNIIIKIDEDIPVLSSHKWMTLGQIKVLMKYDNLVNMDTRTVLSCIPFSQVMLSKQEKNIICRHFTEKEFYRSIFEGDGMNSMTEIYQYINNYKMFDESIIETIPLFDMKSWEMKDGEFVCKEEFPFKIVFCDISIEGREVKHWTQPLFEAVGMATFGLIMCDIDGVRKFLVKAYPEIGCFDKIELGPSVLLEATDDSSKYDEITTLFMDKLGNPSNVYHNVILSEEGGRFYHEQNRNIILKLPYAELPKLPNGYFLVDFKTLNTLVQVNNCLNIQLRNLLSLLEV</sequence>